<evidence type="ECO:0000313" key="4">
    <source>
        <dbReference type="Proteomes" id="UP000694287"/>
    </source>
</evidence>
<dbReference type="PROSITE" id="PS00166">
    <property type="entry name" value="ENOYL_COA_HYDRATASE"/>
    <property type="match status" value="1"/>
</dbReference>
<evidence type="ECO:0000256" key="1">
    <source>
        <dbReference type="ARBA" id="ARBA00005254"/>
    </source>
</evidence>
<keyword evidence="4" id="KW-1185">Reference proteome</keyword>
<comment type="caution">
    <text evidence="3">The sequence shown here is derived from an EMBL/GenBank/DDBJ whole genome shotgun (WGS) entry which is preliminary data.</text>
</comment>
<reference evidence="3 4" key="1">
    <citation type="submission" date="2020-11" db="EMBL/GenBank/DDBJ databases">
        <title>Pseudonocardia abyssalis sp. nov. and Pseudonocardia oceani sp. nov., description and phylogenomic analysis of two novel actinomycetes isolated from the deep Southern Ocean.</title>
        <authorList>
            <person name="Parra J."/>
        </authorList>
    </citation>
    <scope>NUCLEOTIDE SEQUENCE [LARGE SCALE GENOMIC DNA]</scope>
    <source>
        <strain evidence="3 4">KRD-168</strain>
    </source>
</reference>
<name>A0ABS6V1J9_9PSEU</name>
<sequence>MTTQQQAGILVDRVRLGDGDDEMGLVTLNRPAEMNPLDWPTALELGRVFDELAGDDRVRVVAVTGAGRAFSAGGDMKKYRELQRDPAAFPQFLSDATEVFARIGQYPKPFVALVNGVAVAGGIELLLSCDLAIASTSARIGDAHLTFGQMGGGGVLTLLPRAVGPARARELILSGRLLWPQEALDWGLVSKVVPDEELVAAGTAFAAEVAKKSPLAVGNAKRVLNAALWDGTGVAAGIRLEREVTSRYCLTSHDAEEGLVAFAEKRRPSFTGR</sequence>
<dbReference type="InterPro" id="IPR018376">
    <property type="entry name" value="Enoyl-CoA_hyd/isom_CS"/>
</dbReference>
<dbReference type="CDD" id="cd06558">
    <property type="entry name" value="crotonase-like"/>
    <property type="match status" value="1"/>
</dbReference>
<dbReference type="PANTHER" id="PTHR11941:SF54">
    <property type="entry name" value="ENOYL-COA HYDRATASE, MITOCHONDRIAL"/>
    <property type="match status" value="1"/>
</dbReference>
<accession>A0ABS6V1J9</accession>
<evidence type="ECO:0000256" key="2">
    <source>
        <dbReference type="RuleBase" id="RU003707"/>
    </source>
</evidence>
<dbReference type="Pfam" id="PF00378">
    <property type="entry name" value="ECH_1"/>
    <property type="match status" value="1"/>
</dbReference>
<dbReference type="Proteomes" id="UP000694287">
    <property type="component" value="Unassembled WGS sequence"/>
</dbReference>
<dbReference type="EMBL" id="JADQDK010000001">
    <property type="protein sequence ID" value="MBW0138394.1"/>
    <property type="molecule type" value="Genomic_DNA"/>
</dbReference>
<evidence type="ECO:0000313" key="3">
    <source>
        <dbReference type="EMBL" id="MBW0138394.1"/>
    </source>
</evidence>
<comment type="similarity">
    <text evidence="1 2">Belongs to the enoyl-CoA hydratase/isomerase family.</text>
</comment>
<protein>
    <submittedName>
        <fullName evidence="3">Enoyl-CoA hydratase/isomerase family protein</fullName>
    </submittedName>
</protein>
<proteinExistence type="inferred from homology"/>
<organism evidence="3 4">
    <name type="scientific">Pseudonocardia abyssalis</name>
    <dbReference type="NCBI Taxonomy" id="2792008"/>
    <lineage>
        <taxon>Bacteria</taxon>
        <taxon>Bacillati</taxon>
        <taxon>Actinomycetota</taxon>
        <taxon>Actinomycetes</taxon>
        <taxon>Pseudonocardiales</taxon>
        <taxon>Pseudonocardiaceae</taxon>
        <taxon>Pseudonocardia</taxon>
    </lineage>
</organism>
<dbReference type="RefSeq" id="WP_218616482.1">
    <property type="nucleotide sequence ID" value="NZ_JADQDK010000001.1"/>
</dbReference>
<dbReference type="PANTHER" id="PTHR11941">
    <property type="entry name" value="ENOYL-COA HYDRATASE-RELATED"/>
    <property type="match status" value="1"/>
</dbReference>
<gene>
    <name evidence="3" type="ORF">I4I81_29625</name>
</gene>
<dbReference type="InterPro" id="IPR001753">
    <property type="entry name" value="Enoyl-CoA_hydra/iso"/>
</dbReference>